<evidence type="ECO:0008006" key="3">
    <source>
        <dbReference type="Google" id="ProtNLM"/>
    </source>
</evidence>
<dbReference type="Gene3D" id="3.80.10.10">
    <property type="entry name" value="Ribonuclease Inhibitor"/>
    <property type="match status" value="1"/>
</dbReference>
<dbReference type="InterPro" id="IPR032675">
    <property type="entry name" value="LRR_dom_sf"/>
</dbReference>
<evidence type="ECO:0000313" key="2">
    <source>
        <dbReference type="Proteomes" id="UP000319160"/>
    </source>
</evidence>
<dbReference type="AlphaFoldDB" id="A0A553HK16"/>
<sequence>MLPQPFILQLPLELCEKLIIEGQLSRQDMRSLRLTCTAFAAIAKPTLFYNQVVLSRLREDRDEFEKILKYHGLYVQEIVWHGLDLDSWVKCSRLWERLLREAHSSAVLQRVLRDSKLLWIPICWRGRIFPFRGDNTWENMRQAAADWISEQVESMPNMTTLTIKPMPDNQIFGKIVLGAGIGRGYQDHRFDFTIILSVLLQPWCRVRTLNLNTRFRREDIWDARLHLKDSPAFQHLTTINICSNSKKSEFRHRPDSLLAHLKRAKNLRSLKLCFLKNFGGGGGNCYDFHERFLLTDLFKKPKWPHLHSLHIVNGLSFRVGDPLPVYGCLPRLRHLTLDDCCVGYQWINEFRRQQSYSHLESISIRAGGRSSDMNLLPEARILAFLKNEVADLGVGPETGRLIVTDFKKPLCQLCSA</sequence>
<proteinExistence type="predicted"/>
<protein>
    <recommendedName>
        <fullName evidence="3">F-box domain-containing protein</fullName>
    </recommendedName>
</protein>
<dbReference type="SUPFAM" id="SSF52047">
    <property type="entry name" value="RNI-like"/>
    <property type="match status" value="1"/>
</dbReference>
<organism evidence="1 2">
    <name type="scientific">Xylaria flabelliformis</name>
    <dbReference type="NCBI Taxonomy" id="2512241"/>
    <lineage>
        <taxon>Eukaryota</taxon>
        <taxon>Fungi</taxon>
        <taxon>Dikarya</taxon>
        <taxon>Ascomycota</taxon>
        <taxon>Pezizomycotina</taxon>
        <taxon>Sordariomycetes</taxon>
        <taxon>Xylariomycetidae</taxon>
        <taxon>Xylariales</taxon>
        <taxon>Xylariaceae</taxon>
        <taxon>Xylaria</taxon>
    </lineage>
</organism>
<dbReference type="OrthoDB" id="5427399at2759"/>
<gene>
    <name evidence="1" type="ORF">FHL15_010792</name>
</gene>
<evidence type="ECO:0000313" key="1">
    <source>
        <dbReference type="EMBL" id="TRX88288.1"/>
    </source>
</evidence>
<comment type="caution">
    <text evidence="1">The sequence shown here is derived from an EMBL/GenBank/DDBJ whole genome shotgun (WGS) entry which is preliminary data.</text>
</comment>
<keyword evidence="2" id="KW-1185">Reference proteome</keyword>
<reference evidence="2" key="1">
    <citation type="submission" date="2019-06" db="EMBL/GenBank/DDBJ databases">
        <title>Draft genome sequence of the griseofulvin-producing fungus Xylaria cubensis strain G536.</title>
        <authorList>
            <person name="Mead M.E."/>
            <person name="Raja H.A."/>
            <person name="Steenwyk J.L."/>
            <person name="Knowles S.L."/>
            <person name="Oberlies N.H."/>
            <person name="Rokas A."/>
        </authorList>
    </citation>
    <scope>NUCLEOTIDE SEQUENCE [LARGE SCALE GENOMIC DNA]</scope>
    <source>
        <strain evidence="2">G536</strain>
    </source>
</reference>
<dbReference type="EMBL" id="VFLP01000092">
    <property type="protein sequence ID" value="TRX88288.1"/>
    <property type="molecule type" value="Genomic_DNA"/>
</dbReference>
<dbReference type="Proteomes" id="UP000319160">
    <property type="component" value="Unassembled WGS sequence"/>
</dbReference>
<name>A0A553HK16_9PEZI</name>
<accession>A0A553HK16</accession>